<evidence type="ECO:0008006" key="3">
    <source>
        <dbReference type="Google" id="ProtNLM"/>
    </source>
</evidence>
<proteinExistence type="predicted"/>
<gene>
    <name evidence="1" type="ORF">K466DRAFT_470042</name>
</gene>
<dbReference type="InParanoid" id="A0A5C3NSE9"/>
<evidence type="ECO:0000313" key="1">
    <source>
        <dbReference type="EMBL" id="TFK79942.1"/>
    </source>
</evidence>
<dbReference type="EMBL" id="ML211888">
    <property type="protein sequence ID" value="TFK79942.1"/>
    <property type="molecule type" value="Genomic_DNA"/>
</dbReference>
<organism evidence="1 2">
    <name type="scientific">Polyporus arcularius HHB13444</name>
    <dbReference type="NCBI Taxonomy" id="1314778"/>
    <lineage>
        <taxon>Eukaryota</taxon>
        <taxon>Fungi</taxon>
        <taxon>Dikarya</taxon>
        <taxon>Basidiomycota</taxon>
        <taxon>Agaricomycotina</taxon>
        <taxon>Agaricomycetes</taxon>
        <taxon>Polyporales</taxon>
        <taxon>Polyporaceae</taxon>
        <taxon>Polyporus</taxon>
    </lineage>
</organism>
<name>A0A5C3NSE9_9APHY</name>
<feature type="non-terminal residue" evidence="1">
    <location>
        <position position="540"/>
    </location>
</feature>
<dbReference type="AlphaFoldDB" id="A0A5C3NSE9"/>
<accession>A0A5C3NSE9</accession>
<sequence length="540" mass="61963">MHNIFLGELRRHWREVWKVGGGGGRGEPGANCALHSPKDQEAQLRRIQTALETRAERTLADTRKDYLSAVARHNRVVGITASEPTRRQYADALINWVNANGIGQLQLPPVMDDYTKHFRLPYDEPPKPPHFRPSSEDISQIQKDIDATILPSWLEKVPSTFGDAKHGKLKADHWRTVSTVNLVITLVRRWGSSSSTPEELDALKNYLHLVIAADFASRRSMTYARAAAYEYHMEEYCRGIIRIYKYILVPNHHLALHLRRLLESFGPVHGWWTFPFERYNGLLQRMKTNFKPAEMPKTFMRYWYIGTALRWLMRTIPWPALDDYDIMLRSFEKAFSDTVRGTRVTDILASGGGLLEPDFEYNRREETPLTAHIYGALLRLVNTGATALFQSADSPANNGRPRLHPAGQFVSFIHWKGVRFATRQKGPRDSFIIFRTAEGATRAGQISEIFYHLRTEHGQAITEPYLIVDAYSPLTPADAAHDPYRKFPELETRLYYDRFDATQHLVPTSNIVAHFAAFKYIPDEIEETCVVARNLDRVSM</sequence>
<dbReference type="PANTHER" id="PTHR46579:SF1">
    <property type="entry name" value="F5_8 TYPE C DOMAIN-CONTAINING PROTEIN"/>
    <property type="match status" value="1"/>
</dbReference>
<reference evidence="1 2" key="1">
    <citation type="journal article" date="2019" name="Nat. Ecol. Evol.">
        <title>Megaphylogeny resolves global patterns of mushroom evolution.</title>
        <authorList>
            <person name="Varga T."/>
            <person name="Krizsan K."/>
            <person name="Foldi C."/>
            <person name="Dima B."/>
            <person name="Sanchez-Garcia M."/>
            <person name="Sanchez-Ramirez S."/>
            <person name="Szollosi G.J."/>
            <person name="Szarkandi J.G."/>
            <person name="Papp V."/>
            <person name="Albert L."/>
            <person name="Andreopoulos W."/>
            <person name="Angelini C."/>
            <person name="Antonin V."/>
            <person name="Barry K.W."/>
            <person name="Bougher N.L."/>
            <person name="Buchanan P."/>
            <person name="Buyck B."/>
            <person name="Bense V."/>
            <person name="Catcheside P."/>
            <person name="Chovatia M."/>
            <person name="Cooper J."/>
            <person name="Damon W."/>
            <person name="Desjardin D."/>
            <person name="Finy P."/>
            <person name="Geml J."/>
            <person name="Haridas S."/>
            <person name="Hughes K."/>
            <person name="Justo A."/>
            <person name="Karasinski D."/>
            <person name="Kautmanova I."/>
            <person name="Kiss B."/>
            <person name="Kocsube S."/>
            <person name="Kotiranta H."/>
            <person name="LaButti K.M."/>
            <person name="Lechner B.E."/>
            <person name="Liimatainen K."/>
            <person name="Lipzen A."/>
            <person name="Lukacs Z."/>
            <person name="Mihaltcheva S."/>
            <person name="Morgado L.N."/>
            <person name="Niskanen T."/>
            <person name="Noordeloos M.E."/>
            <person name="Ohm R.A."/>
            <person name="Ortiz-Santana B."/>
            <person name="Ovrebo C."/>
            <person name="Racz N."/>
            <person name="Riley R."/>
            <person name="Savchenko A."/>
            <person name="Shiryaev A."/>
            <person name="Soop K."/>
            <person name="Spirin V."/>
            <person name="Szebenyi C."/>
            <person name="Tomsovsky M."/>
            <person name="Tulloss R.E."/>
            <person name="Uehling J."/>
            <person name="Grigoriev I.V."/>
            <person name="Vagvolgyi C."/>
            <person name="Papp T."/>
            <person name="Martin F.M."/>
            <person name="Miettinen O."/>
            <person name="Hibbett D.S."/>
            <person name="Nagy L.G."/>
        </authorList>
    </citation>
    <scope>NUCLEOTIDE SEQUENCE [LARGE SCALE GENOMIC DNA]</scope>
    <source>
        <strain evidence="1 2">HHB13444</strain>
    </source>
</reference>
<dbReference type="PANTHER" id="PTHR46579">
    <property type="entry name" value="F5/8 TYPE C DOMAIN-CONTAINING PROTEIN-RELATED"/>
    <property type="match status" value="1"/>
</dbReference>
<keyword evidence="2" id="KW-1185">Reference proteome</keyword>
<dbReference type="Proteomes" id="UP000308197">
    <property type="component" value="Unassembled WGS sequence"/>
</dbReference>
<protein>
    <recommendedName>
        <fullName evidence="3">DUF4218 domain-containing protein</fullName>
    </recommendedName>
</protein>
<dbReference type="STRING" id="1314778.A0A5C3NSE9"/>
<evidence type="ECO:0000313" key="2">
    <source>
        <dbReference type="Proteomes" id="UP000308197"/>
    </source>
</evidence>